<dbReference type="GeneID" id="37618447"/>
<proteinExistence type="predicted"/>
<protein>
    <submittedName>
        <fullName evidence="9">Putative S-adenosylmethionine decarboxylase</fullName>
    </submittedName>
</protein>
<dbReference type="InterPro" id="IPR003826">
    <property type="entry name" value="AdoMetDC_fam_prok"/>
</dbReference>
<evidence type="ECO:0000256" key="1">
    <source>
        <dbReference type="ARBA" id="ARBA00001928"/>
    </source>
</evidence>
<gene>
    <name evidence="9" type="primary">HaV53_ORF66</name>
</gene>
<name>A0A1C9C535_HAV01</name>
<accession>A0A1C9C535</accession>
<keyword evidence="8" id="KW-0670">Pyruvate</keyword>
<dbReference type="GO" id="GO:0008295">
    <property type="term" value="P:spermidine biosynthetic process"/>
    <property type="evidence" value="ECO:0007669"/>
    <property type="project" value="InterPro"/>
</dbReference>
<reference evidence="9 10" key="1">
    <citation type="submission" date="2016-03" db="EMBL/GenBank/DDBJ databases">
        <title>Genome sequences of a Phycodnavirus, Heterosigma akashiwo virus strain 53.</title>
        <authorList>
            <person name="Ueki S."/>
            <person name="Ogura Y."/>
            <person name="Hayashi T."/>
        </authorList>
    </citation>
    <scope>NUCLEOTIDE SEQUENCE [LARGE SCALE GENOMIC DNA]</scope>
    <source>
        <strain evidence="9">HaV53</strain>
    </source>
</reference>
<organism evidence="9 10">
    <name type="scientific">Heterosigma akashiwo virus 01</name>
    <name type="common">HaV01</name>
    <dbReference type="NCBI Taxonomy" id="97195"/>
    <lineage>
        <taxon>Viruses</taxon>
        <taxon>Varidnaviria</taxon>
        <taxon>Bamfordvirae</taxon>
        <taxon>Nucleocytoviricota</taxon>
        <taxon>Megaviricetes</taxon>
        <taxon>Algavirales</taxon>
        <taxon>Phycodnaviridae</taxon>
        <taxon>Raphidovirus</taxon>
        <taxon>Raphidovirus japonicum</taxon>
    </lineage>
</organism>
<dbReference type="InterPro" id="IPR016067">
    <property type="entry name" value="S-AdoMet_deCO2ase_core"/>
</dbReference>
<organismHost>
    <name type="scientific">Heterosigma akashiwo</name>
    <name type="common">Chromophytic alga</name>
    <name type="synonym">Heterosigma carterae</name>
    <dbReference type="NCBI Taxonomy" id="2829"/>
</organismHost>
<evidence type="ECO:0000256" key="2">
    <source>
        <dbReference type="ARBA" id="ARBA00022793"/>
    </source>
</evidence>
<sequence>MQKNYNGTHLIFDINTSEDNIIALNAEYGQRFLESWVEFNKHTIMHPPVIVNFPNNVENIEQGTGYTAFIVLAESHVSIHTYPEMSFISVDFFSCKCLDLETNKAFIDSYFNHKLNYKRILKIDRSMN</sequence>
<evidence type="ECO:0000256" key="7">
    <source>
        <dbReference type="ARBA" id="ARBA00023270"/>
    </source>
</evidence>
<evidence type="ECO:0000256" key="5">
    <source>
        <dbReference type="ARBA" id="ARBA00023145"/>
    </source>
</evidence>
<dbReference type="OrthoDB" id="16785at10239"/>
<keyword evidence="6" id="KW-0456">Lyase</keyword>
<dbReference type="KEGG" id="vg:37618447"/>
<dbReference type="EMBL" id="KX008963">
    <property type="protein sequence ID" value="AOM63397.1"/>
    <property type="molecule type" value="Genomic_DNA"/>
</dbReference>
<evidence type="ECO:0000313" key="10">
    <source>
        <dbReference type="Proteomes" id="UP000232488"/>
    </source>
</evidence>
<dbReference type="RefSeq" id="YP_009507463.1">
    <property type="nucleotide sequence ID" value="NC_038553.1"/>
</dbReference>
<dbReference type="PANTHER" id="PTHR33866:SF2">
    <property type="entry name" value="S-ADENOSYLMETHIONINE DECARBOXYLASE PROENZYME"/>
    <property type="match status" value="1"/>
</dbReference>
<keyword evidence="5" id="KW-0865">Zymogen</keyword>
<keyword evidence="2" id="KW-0210">Decarboxylase</keyword>
<dbReference type="Pfam" id="PF02675">
    <property type="entry name" value="AdoMet_dc"/>
    <property type="match status" value="1"/>
</dbReference>
<keyword evidence="4" id="KW-0620">Polyamine biosynthesis</keyword>
<evidence type="ECO:0000256" key="4">
    <source>
        <dbReference type="ARBA" id="ARBA00023115"/>
    </source>
</evidence>
<comment type="cofactor">
    <cofactor evidence="1">
        <name>pyruvate</name>
        <dbReference type="ChEBI" id="CHEBI:15361"/>
    </cofactor>
</comment>
<dbReference type="Proteomes" id="UP000232488">
    <property type="component" value="Segment"/>
</dbReference>
<evidence type="ECO:0000256" key="6">
    <source>
        <dbReference type="ARBA" id="ARBA00023239"/>
    </source>
</evidence>
<dbReference type="GO" id="GO:0004014">
    <property type="term" value="F:adenosylmethionine decarboxylase activity"/>
    <property type="evidence" value="ECO:0007669"/>
    <property type="project" value="InterPro"/>
</dbReference>
<dbReference type="PANTHER" id="PTHR33866">
    <property type="entry name" value="S-ADENOSYLMETHIONINE DECARBOXYLASE PROENZYME"/>
    <property type="match status" value="1"/>
</dbReference>
<keyword evidence="7" id="KW-0704">Schiff base</keyword>
<evidence type="ECO:0000256" key="3">
    <source>
        <dbReference type="ARBA" id="ARBA00022813"/>
    </source>
</evidence>
<evidence type="ECO:0000256" key="8">
    <source>
        <dbReference type="ARBA" id="ARBA00023317"/>
    </source>
</evidence>
<dbReference type="SUPFAM" id="SSF56276">
    <property type="entry name" value="S-adenosylmethionine decarboxylase"/>
    <property type="match status" value="1"/>
</dbReference>
<keyword evidence="10" id="KW-1185">Reference proteome</keyword>
<dbReference type="Gene3D" id="3.60.90.10">
    <property type="entry name" value="S-adenosylmethionine decarboxylase"/>
    <property type="match status" value="1"/>
</dbReference>
<evidence type="ECO:0000313" key="9">
    <source>
        <dbReference type="EMBL" id="AOM63397.1"/>
    </source>
</evidence>
<keyword evidence="3" id="KW-0068">Autocatalytic cleavage</keyword>